<keyword evidence="1" id="KW-0812">Transmembrane</keyword>
<reference evidence="3" key="1">
    <citation type="journal article" date="2018" name="Gigascience">
        <title>Genome assembly of the Pink Ipe (Handroanthus impetiginosus, Bignoniaceae), a highly valued, ecologically keystone Neotropical timber forest tree.</title>
        <authorList>
            <person name="Silva-Junior O.B."/>
            <person name="Grattapaglia D."/>
            <person name="Novaes E."/>
            <person name="Collevatti R.G."/>
        </authorList>
    </citation>
    <scope>NUCLEOTIDE SEQUENCE [LARGE SCALE GENOMIC DNA]</scope>
    <source>
        <strain evidence="3">cv. UFG-1</strain>
    </source>
</reference>
<dbReference type="Pfam" id="PF25102">
    <property type="entry name" value="DUF7810"/>
    <property type="match status" value="1"/>
</dbReference>
<evidence type="ECO:0000256" key="1">
    <source>
        <dbReference type="SAM" id="Phobius"/>
    </source>
</evidence>
<evidence type="ECO:0000313" key="2">
    <source>
        <dbReference type="EMBL" id="PIN19387.1"/>
    </source>
</evidence>
<keyword evidence="1" id="KW-1133">Transmembrane helix</keyword>
<dbReference type="EMBL" id="NKXS01001285">
    <property type="protein sequence ID" value="PIN19387.1"/>
    <property type="molecule type" value="Genomic_DNA"/>
</dbReference>
<name>A0A2G9HPD4_9LAMI</name>
<accession>A0A2G9HPD4</accession>
<dbReference type="STRING" id="429701.A0A2G9HPD4"/>
<organism evidence="2 3">
    <name type="scientific">Handroanthus impetiginosus</name>
    <dbReference type="NCBI Taxonomy" id="429701"/>
    <lineage>
        <taxon>Eukaryota</taxon>
        <taxon>Viridiplantae</taxon>
        <taxon>Streptophyta</taxon>
        <taxon>Embryophyta</taxon>
        <taxon>Tracheophyta</taxon>
        <taxon>Spermatophyta</taxon>
        <taxon>Magnoliopsida</taxon>
        <taxon>eudicotyledons</taxon>
        <taxon>Gunneridae</taxon>
        <taxon>Pentapetalae</taxon>
        <taxon>asterids</taxon>
        <taxon>lamiids</taxon>
        <taxon>Lamiales</taxon>
        <taxon>Bignoniaceae</taxon>
        <taxon>Crescentiina</taxon>
        <taxon>Tabebuia alliance</taxon>
        <taxon>Handroanthus</taxon>
    </lineage>
</organism>
<dbReference type="PANTHER" id="PTHR35736:SF1">
    <property type="entry name" value="EXPRESSED PROTEIN"/>
    <property type="match status" value="1"/>
</dbReference>
<keyword evidence="1" id="KW-0472">Membrane</keyword>
<comment type="caution">
    <text evidence="2">The sequence shown here is derived from an EMBL/GenBank/DDBJ whole genome shotgun (WGS) entry which is preliminary data.</text>
</comment>
<protein>
    <submittedName>
        <fullName evidence="2">Uncharacterized protein</fullName>
    </submittedName>
</protein>
<keyword evidence="3" id="KW-1185">Reference proteome</keyword>
<dbReference type="PANTHER" id="PTHR35736">
    <property type="entry name" value="EXPRESSED PROTEIN"/>
    <property type="match status" value="1"/>
</dbReference>
<proteinExistence type="predicted"/>
<gene>
    <name evidence="2" type="ORF">CDL12_07935</name>
</gene>
<dbReference type="InterPro" id="IPR056712">
    <property type="entry name" value="DUF7810"/>
</dbReference>
<dbReference type="Proteomes" id="UP000231279">
    <property type="component" value="Unassembled WGS sequence"/>
</dbReference>
<evidence type="ECO:0000313" key="3">
    <source>
        <dbReference type="Proteomes" id="UP000231279"/>
    </source>
</evidence>
<dbReference type="AlphaFoldDB" id="A0A2G9HPD4"/>
<dbReference type="OrthoDB" id="1930927at2759"/>
<feature type="transmembrane region" description="Helical" evidence="1">
    <location>
        <begin position="12"/>
        <end position="33"/>
    </location>
</feature>
<sequence length="184" mass="20682">MSSKPMPWRRRRVPVPVFLIVIAIFTFFGLLMMDLRSIDPSSKLPVKNKTVETLRRDDISANMTMNKMEEAHVGKNCATVEEMGEIFSRSYLEESIRVRRLIHNHFAINGASRVRELDPKQFCNHGFVIGKASEAGLGNELYKILTAAALSVMLNRSLIIGQTRHIGADTLLMITSPIPTFPLA</sequence>